<dbReference type="PATRIC" id="fig|907348.3.peg.1113"/>
<dbReference type="InterPro" id="IPR002921">
    <property type="entry name" value="Fungal_lipase-type"/>
</dbReference>
<dbReference type="PANTHER" id="PTHR45856">
    <property type="entry name" value="ALPHA/BETA-HYDROLASES SUPERFAMILY PROTEIN"/>
    <property type="match status" value="1"/>
</dbReference>
<feature type="chain" id="PRO_5003608732" evidence="2">
    <location>
        <begin position="22"/>
        <end position="735"/>
    </location>
</feature>
<sequence length="735" mass="81645">MRTAFSRASFLLLFALATSLAAGKTFPIAGLETVWEEPVPLDVGWNEEWFGRKSSFEYDHDIARIAAVLSEVAYDDYSAGKPHIIEDIYAMLGVDFSDIEMHYDIDYGEPILGNDQAAFSIASRTIKTDDGEFPLVFVTIRGTPLNANEWISNLNISDKSKKPIPTHEGFSVTAEQVHHALMTFLLKKGIPAKDAFFLITGHSRGAAIANLLGARMAADGIFDTARVYDFTFASPNVTTDENCGDEKFGFIWNIINAEDIVPTVPPNRNGWKYRKFGRMRALVNAWNTKKERYEDEFLPRMNEIYRRFLGRDFSPFRTGPFIPAQVSRVLTSLYDDVPEYYAPIFGLRKKAESIFLKVFPEDEAEIGDEEDFPADETETDTLPEDIGASGGSSFLMAAIAEMINEETDGLINYTTDALVDMHACESYLAWMVALDGSEAFSEMGSSQISLGRHYDAAVFDENGERLALIKDGLVQFKSIRNPVAAFSFFNKTVIGFPANEDFTVVVYNAGLIPAIIPTEIEKYDACGVHTETCPKTKLHPSRFRAYEFGAGAVTVAQETVAAETLSGNEMRKTVRRAKIYPQRTPLIQPEITVNADAAFGFGILAGCHDIYALATTSQSPLTMNKCAELAPGIGHQECIFGSIYFGTDALARLFWRTGGDGKHGFVAAVPSVRLSLSYKPYRRFQFFAAAGFDFRIDGKNDDAFENCRRECDLGQHRIGSTRVSVAPNFRLGIRF</sequence>
<dbReference type="SUPFAM" id="SSF53474">
    <property type="entry name" value="alpha/beta-Hydrolases"/>
    <property type="match status" value="1"/>
</dbReference>
<dbReference type="CDD" id="cd00519">
    <property type="entry name" value="Lipase_3"/>
    <property type="match status" value="1"/>
</dbReference>
<comment type="caution">
    <text evidence="4">The sequence shown here is derived from an EMBL/GenBank/DDBJ whole genome shotgun (WGS) entry which is preliminary data.</text>
</comment>
<dbReference type="EMBL" id="AGRW01000042">
    <property type="protein sequence ID" value="EIC02186.1"/>
    <property type="molecule type" value="Genomic_DNA"/>
</dbReference>
<organism evidence="4 5">
    <name type="scientific">Treponema saccharophilum DSM 2985</name>
    <dbReference type="NCBI Taxonomy" id="907348"/>
    <lineage>
        <taxon>Bacteria</taxon>
        <taxon>Pseudomonadati</taxon>
        <taxon>Spirochaetota</taxon>
        <taxon>Spirochaetia</taxon>
        <taxon>Spirochaetales</taxon>
        <taxon>Treponemataceae</taxon>
        <taxon>Treponema</taxon>
    </lineage>
</organism>
<dbReference type="Gene3D" id="3.40.50.1820">
    <property type="entry name" value="alpha/beta hydrolase"/>
    <property type="match status" value="1"/>
</dbReference>
<evidence type="ECO:0000313" key="4">
    <source>
        <dbReference type="EMBL" id="EIC02186.1"/>
    </source>
</evidence>
<feature type="compositionally biased region" description="Acidic residues" evidence="1">
    <location>
        <begin position="366"/>
        <end position="383"/>
    </location>
</feature>
<reference evidence="4 5" key="1">
    <citation type="submission" date="2011-09" db="EMBL/GenBank/DDBJ databases">
        <title>The draft genome of Treponema saccharophilum DSM 2985.</title>
        <authorList>
            <consortium name="US DOE Joint Genome Institute (JGI-PGF)"/>
            <person name="Lucas S."/>
            <person name="Copeland A."/>
            <person name="Lapidus A."/>
            <person name="Glavina del Rio T."/>
            <person name="Dalin E."/>
            <person name="Tice H."/>
            <person name="Bruce D."/>
            <person name="Goodwin L."/>
            <person name="Pitluck S."/>
            <person name="Peters L."/>
            <person name="Kyrpides N."/>
            <person name="Mavromatis K."/>
            <person name="Ivanova N."/>
            <person name="Markowitz V."/>
            <person name="Cheng J.-F."/>
            <person name="Hugenholtz P."/>
            <person name="Woyke T."/>
            <person name="Wu D."/>
            <person name="Gronow S."/>
            <person name="Wellnitz S."/>
            <person name="Brambilla E."/>
            <person name="Klenk H.-P."/>
            <person name="Eisen J.A."/>
        </authorList>
    </citation>
    <scope>NUCLEOTIDE SEQUENCE [LARGE SCALE GENOMIC DNA]</scope>
    <source>
        <strain evidence="4 5">DSM 2985</strain>
    </source>
</reference>
<dbReference type="AlphaFoldDB" id="H7EJR6"/>
<keyword evidence="2" id="KW-0732">Signal</keyword>
<feature type="signal peptide" evidence="2">
    <location>
        <begin position="1"/>
        <end position="21"/>
    </location>
</feature>
<evidence type="ECO:0000256" key="2">
    <source>
        <dbReference type="SAM" id="SignalP"/>
    </source>
</evidence>
<evidence type="ECO:0000259" key="3">
    <source>
        <dbReference type="Pfam" id="PF01764"/>
    </source>
</evidence>
<name>H7EJR6_9SPIR</name>
<evidence type="ECO:0000313" key="5">
    <source>
        <dbReference type="Proteomes" id="UP000003571"/>
    </source>
</evidence>
<protein>
    <submittedName>
        <fullName evidence="4">Lipase class 3</fullName>
    </submittedName>
</protein>
<dbReference type="RefSeq" id="WP_002703574.1">
    <property type="nucleotide sequence ID" value="NZ_AGRW01000042.1"/>
</dbReference>
<evidence type="ECO:0000256" key="1">
    <source>
        <dbReference type="SAM" id="MobiDB-lite"/>
    </source>
</evidence>
<accession>H7EJR6</accession>
<dbReference type="eggNOG" id="COG3675">
    <property type="taxonomic scope" value="Bacteria"/>
</dbReference>
<feature type="region of interest" description="Disordered" evidence="1">
    <location>
        <begin position="366"/>
        <end position="389"/>
    </location>
</feature>
<dbReference type="InterPro" id="IPR029058">
    <property type="entry name" value="AB_hydrolase_fold"/>
</dbReference>
<feature type="domain" description="Fungal lipase-type" evidence="3">
    <location>
        <begin position="137"/>
        <end position="267"/>
    </location>
</feature>
<proteinExistence type="predicted"/>
<dbReference type="OrthoDB" id="6372180at2"/>
<dbReference type="PANTHER" id="PTHR45856:SF24">
    <property type="entry name" value="FUNGAL LIPASE-LIKE DOMAIN-CONTAINING PROTEIN"/>
    <property type="match status" value="1"/>
</dbReference>
<dbReference type="GO" id="GO:0006629">
    <property type="term" value="P:lipid metabolic process"/>
    <property type="evidence" value="ECO:0007669"/>
    <property type="project" value="InterPro"/>
</dbReference>
<dbReference type="Proteomes" id="UP000003571">
    <property type="component" value="Unassembled WGS sequence"/>
</dbReference>
<gene>
    <name evidence="4" type="ORF">TresaDRAFT_2166</name>
</gene>
<keyword evidence="5" id="KW-1185">Reference proteome</keyword>
<dbReference type="Pfam" id="PF01764">
    <property type="entry name" value="Lipase_3"/>
    <property type="match status" value="1"/>
</dbReference>
<dbReference type="STRING" id="907348.TresaDRAFT_2166"/>
<dbReference type="InterPro" id="IPR051218">
    <property type="entry name" value="Sec_MonoDiacylglyc_Lipase"/>
</dbReference>